<keyword evidence="1" id="KW-0472">Membrane</keyword>
<dbReference type="EMBL" id="JBJQND010000012">
    <property type="protein sequence ID" value="KAL3860099.1"/>
    <property type="molecule type" value="Genomic_DNA"/>
</dbReference>
<evidence type="ECO:0000313" key="3">
    <source>
        <dbReference type="EMBL" id="KAL3860099.1"/>
    </source>
</evidence>
<gene>
    <name evidence="3" type="ORF">ACJMK2_010267</name>
</gene>
<keyword evidence="2" id="KW-0732">Signal</keyword>
<dbReference type="Proteomes" id="UP001634394">
    <property type="component" value="Unassembled WGS sequence"/>
</dbReference>
<keyword evidence="4" id="KW-1185">Reference proteome</keyword>
<keyword evidence="1" id="KW-0812">Transmembrane</keyword>
<reference evidence="3 4" key="1">
    <citation type="submission" date="2024-11" db="EMBL/GenBank/DDBJ databases">
        <title>Chromosome-level genome assembly of the freshwater bivalve Anodonta woodiana.</title>
        <authorList>
            <person name="Chen X."/>
        </authorList>
    </citation>
    <scope>NUCLEOTIDE SEQUENCE [LARGE SCALE GENOMIC DNA]</scope>
    <source>
        <strain evidence="3">MN2024</strain>
        <tissue evidence="3">Gills</tissue>
    </source>
</reference>
<dbReference type="AlphaFoldDB" id="A0ABD3VET0"/>
<evidence type="ECO:0000256" key="2">
    <source>
        <dbReference type="SAM" id="SignalP"/>
    </source>
</evidence>
<feature type="chain" id="PRO_5044747635" evidence="2">
    <location>
        <begin position="23"/>
        <end position="329"/>
    </location>
</feature>
<accession>A0ABD3VET0</accession>
<evidence type="ECO:0000313" key="4">
    <source>
        <dbReference type="Proteomes" id="UP001634394"/>
    </source>
</evidence>
<name>A0ABD3VET0_SINWO</name>
<organism evidence="3 4">
    <name type="scientific">Sinanodonta woodiana</name>
    <name type="common">Chinese pond mussel</name>
    <name type="synonym">Anodonta woodiana</name>
    <dbReference type="NCBI Taxonomy" id="1069815"/>
    <lineage>
        <taxon>Eukaryota</taxon>
        <taxon>Metazoa</taxon>
        <taxon>Spiralia</taxon>
        <taxon>Lophotrochozoa</taxon>
        <taxon>Mollusca</taxon>
        <taxon>Bivalvia</taxon>
        <taxon>Autobranchia</taxon>
        <taxon>Heteroconchia</taxon>
        <taxon>Palaeoheterodonta</taxon>
        <taxon>Unionida</taxon>
        <taxon>Unionoidea</taxon>
        <taxon>Unionidae</taxon>
        <taxon>Unioninae</taxon>
        <taxon>Sinanodonta</taxon>
    </lineage>
</organism>
<proteinExistence type="predicted"/>
<protein>
    <submittedName>
        <fullName evidence="3">Uncharacterized protein</fullName>
    </submittedName>
</protein>
<feature type="signal peptide" evidence="2">
    <location>
        <begin position="1"/>
        <end position="22"/>
    </location>
</feature>
<sequence length="329" mass="36918">MNAVLGYLLGIFVLCHITTVHLFLCDTRLDYNSFECDSGTCCTPEDKVVKDTAVSNWNWVLCFFWLGGFRMFMESPNRVCANVSGRCKVTLNYCYLKGVTESTENYFSSTTPKTKKVKVSSAVGVIVGVYVAVLVLTIFGVFIVLVIRIRRKRTQKHITEATSKRANTFSNRGYNMNGGYEHSHECLTAISSPTLPSDYVSTDITYSEVETVTMAKDTEQIHILEFGNYYNDRTVQCTDSNEENAYDSTGLQTNHAVIEDTYDHTVSVVNNHAVTDDTYDHTVSVVNNQTVTDDTYDHAVSVYNNHAVIDDTYDHNFSPIVNSHAVIDI</sequence>
<evidence type="ECO:0000256" key="1">
    <source>
        <dbReference type="SAM" id="Phobius"/>
    </source>
</evidence>
<feature type="transmembrane region" description="Helical" evidence="1">
    <location>
        <begin position="122"/>
        <end position="147"/>
    </location>
</feature>
<keyword evidence="1" id="KW-1133">Transmembrane helix</keyword>
<comment type="caution">
    <text evidence="3">The sequence shown here is derived from an EMBL/GenBank/DDBJ whole genome shotgun (WGS) entry which is preliminary data.</text>
</comment>